<name>A0A0C2LZ38_9RICK</name>
<protein>
    <submittedName>
        <fullName evidence="1">Uncharacterized protein</fullName>
    </submittedName>
</protein>
<dbReference type="Proteomes" id="UP000031952">
    <property type="component" value="Unassembled WGS sequence"/>
</dbReference>
<accession>A0A0C2LZ38</accession>
<evidence type="ECO:0000313" key="2">
    <source>
        <dbReference type="Proteomes" id="UP000031952"/>
    </source>
</evidence>
<keyword evidence="2" id="KW-1185">Reference proteome</keyword>
<evidence type="ECO:0000313" key="1">
    <source>
        <dbReference type="EMBL" id="KIJ88657.1"/>
    </source>
</evidence>
<dbReference type="EMBL" id="JWSW01000033">
    <property type="protein sequence ID" value="KIJ88657.1"/>
    <property type="molecule type" value="Genomic_DNA"/>
</dbReference>
<dbReference type="AlphaFoldDB" id="A0A0C2LZ38"/>
<organism evidence="1 2">
    <name type="scientific">Rickettsia asembonensis</name>
    <dbReference type="NCBI Taxonomy" id="1068590"/>
    <lineage>
        <taxon>Bacteria</taxon>
        <taxon>Pseudomonadati</taxon>
        <taxon>Pseudomonadota</taxon>
        <taxon>Alphaproteobacteria</taxon>
        <taxon>Rickettsiales</taxon>
        <taxon>Rickettsiaceae</taxon>
        <taxon>Rickettsieae</taxon>
        <taxon>Rickettsia</taxon>
        <taxon>spotted fever group</taxon>
    </lineage>
</organism>
<sequence>MANRLAEENKDFKNYLSKVDIFCEKPIEAVIESIWYNMEVLRDKELSRELQEGYFVNSPIEHYYHAFIKI</sequence>
<reference evidence="1 2" key="1">
    <citation type="submission" date="2014-12" db="EMBL/GenBank/DDBJ databases">
        <title>Whole genome sequence of Candidatus Rickettsia asemboensis strain NMRCii isolated from cat fleas in west Kenya.</title>
        <authorList>
            <person name="Jima D."/>
            <person name="Luce-Fedrow A."/>
            <person name="Yang Y."/>
            <person name="Maina A.N."/>
            <person name="Snesrud E.C."/>
            <person name="Jarman R.G."/>
            <person name="Richards A.L."/>
            <person name="Hang J."/>
        </authorList>
    </citation>
    <scope>NUCLEOTIDE SEQUENCE [LARGE SCALE GENOMIC DNA]</scope>
    <source>
        <strain evidence="1 2">NMRCii</strain>
    </source>
</reference>
<proteinExistence type="predicted"/>
<gene>
    <name evidence="1" type="ORF">SB78_04380</name>
</gene>
<dbReference type="RefSeq" id="WP_041078906.1">
    <property type="nucleotide sequence ID" value="NZ_CP116496.1"/>
</dbReference>
<comment type="caution">
    <text evidence="1">The sequence shown here is derived from an EMBL/GenBank/DDBJ whole genome shotgun (WGS) entry which is preliminary data.</text>
</comment>